<dbReference type="GO" id="GO:0004170">
    <property type="term" value="F:dUTP diphosphatase activity"/>
    <property type="evidence" value="ECO:0007669"/>
    <property type="project" value="InterPro"/>
</dbReference>
<name>Q9UI74_HUMAN</name>
<organism evidence="4">
    <name type="scientific">Homo sapiens</name>
    <name type="common">Human</name>
    <dbReference type="NCBI Taxonomy" id="9606"/>
    <lineage>
        <taxon>Eukaryota</taxon>
        <taxon>Metazoa</taxon>
        <taxon>Chordata</taxon>
        <taxon>Craniata</taxon>
        <taxon>Vertebrata</taxon>
        <taxon>Euteleostomi</taxon>
        <taxon>Mammalia</taxon>
        <taxon>Eutheria</taxon>
        <taxon>Euarchontoglires</taxon>
        <taxon>Primates</taxon>
        <taxon>Haplorrhini</taxon>
        <taxon>Catarrhini</taxon>
        <taxon>Hominidae</taxon>
        <taxon>Homo</taxon>
    </lineage>
</organism>
<dbReference type="PeptideAtlas" id="Q9UI74"/>
<evidence type="ECO:0000313" key="4">
    <source>
        <dbReference type="EMBL" id="AAF24030.1"/>
    </source>
</evidence>
<protein>
    <submittedName>
        <fullName evidence="4">PRO0245</fullName>
    </submittedName>
</protein>
<evidence type="ECO:0000256" key="2">
    <source>
        <dbReference type="ARBA" id="ARBA00023080"/>
    </source>
</evidence>
<comment type="pathway">
    <text evidence="1">Pyrimidine metabolism; dUMP biosynthesis; dUMP from dCTP (dUTP route): step 2/2.</text>
</comment>
<feature type="domain" description="dUTPase-like" evidence="3">
    <location>
        <begin position="11"/>
        <end position="72"/>
    </location>
</feature>
<keyword evidence="2" id="KW-0546">Nucleotide metabolism</keyword>
<reference evidence="4" key="1">
    <citation type="submission" date="1998-09" db="EMBL/GenBank/DDBJ databases">
        <title>Functional prediction of the coding sequences of 50 new genes deduced by analysis of cDNA clones from human fetal liver.</title>
        <authorList>
            <person name="Yu Y."/>
            <person name="Zhang C."/>
            <person name="Luo L."/>
            <person name="Ouyang S."/>
            <person name="Zhang S."/>
            <person name="Li W."/>
            <person name="Wu J."/>
            <person name="Zhou S."/>
            <person name="Liu M."/>
            <person name="He F."/>
        </authorList>
    </citation>
    <scope>NUCLEOTIDE SEQUENCE</scope>
    <source>
        <tissue evidence="4">Liver</tissue>
    </source>
</reference>
<dbReference type="InterPro" id="IPR029054">
    <property type="entry name" value="dUTPase-like"/>
</dbReference>
<dbReference type="Pfam" id="PF00692">
    <property type="entry name" value="dUTPase"/>
    <property type="match status" value="1"/>
</dbReference>
<sequence>MQLRFAPFSEQATTLTQGSTQATGYDLNGAYDDTIPPMEKALGKMDIQIALPSGCYRRVAPWFGLAAKHFIDR</sequence>
<proteinExistence type="evidence at transcript level"/>
<dbReference type="GO" id="GO:0000287">
    <property type="term" value="F:magnesium ion binding"/>
    <property type="evidence" value="ECO:0007669"/>
    <property type="project" value="InterPro"/>
</dbReference>
<dbReference type="AlphaFoldDB" id="Q9UI74"/>
<dbReference type="PANTHER" id="PTHR11241:SF8">
    <property type="entry name" value="DUTPASE-LIKE DOMAIN-CONTAINING PROTEIN"/>
    <property type="match status" value="1"/>
</dbReference>
<dbReference type="GO" id="GO:0006226">
    <property type="term" value="P:dUMP biosynthetic process"/>
    <property type="evidence" value="ECO:0007669"/>
    <property type="project" value="InterPro"/>
</dbReference>
<evidence type="ECO:0000259" key="3">
    <source>
        <dbReference type="Pfam" id="PF00692"/>
    </source>
</evidence>
<dbReference type="GO" id="GO:0046081">
    <property type="term" value="P:dUTP catabolic process"/>
    <property type="evidence" value="ECO:0007669"/>
    <property type="project" value="InterPro"/>
</dbReference>
<dbReference type="InterPro" id="IPR008181">
    <property type="entry name" value="dUTPase"/>
</dbReference>
<dbReference type="Gene3D" id="2.70.40.10">
    <property type="match status" value="1"/>
</dbReference>
<dbReference type="EMBL" id="AF090907">
    <property type="protein sequence ID" value="AAF24030.1"/>
    <property type="molecule type" value="mRNA"/>
</dbReference>
<accession>Q9UI74</accession>
<dbReference type="PANTHER" id="PTHR11241">
    <property type="entry name" value="DEOXYURIDINE 5'-TRIPHOSPHATE NUCLEOTIDOHYDROLASE"/>
    <property type="match status" value="1"/>
</dbReference>
<evidence type="ECO:0000256" key="1">
    <source>
        <dbReference type="ARBA" id="ARBA00005142"/>
    </source>
</evidence>
<dbReference type="SUPFAM" id="SSF51283">
    <property type="entry name" value="dUTPase-like"/>
    <property type="match status" value="1"/>
</dbReference>
<dbReference type="InterPro" id="IPR036157">
    <property type="entry name" value="dUTPase-like_sf"/>
</dbReference>